<evidence type="ECO:0000256" key="2">
    <source>
        <dbReference type="SAM" id="SignalP"/>
    </source>
</evidence>
<dbReference type="InterPro" id="IPR022660">
    <property type="entry name" value="DUF1581"/>
</dbReference>
<feature type="chain" id="PRO_5013598804" evidence="2">
    <location>
        <begin position="34"/>
        <end position="1115"/>
    </location>
</feature>
<dbReference type="Pfam" id="PF20407">
    <property type="entry name" value="DUF1583_N"/>
    <property type="match status" value="1"/>
</dbReference>
<reference evidence="6 7" key="1">
    <citation type="submission" date="2017-06" db="EMBL/GenBank/DDBJ databases">
        <title>Description of Rhodopirellula bahusiensis sp. nov.</title>
        <authorList>
            <person name="Kizina J."/>
            <person name="Harder J."/>
        </authorList>
    </citation>
    <scope>NUCLEOTIDE SEQUENCE [LARGE SCALE GENOMIC DNA]</scope>
    <source>
        <strain evidence="6 7">SWK21</strain>
    </source>
</reference>
<feature type="region of interest" description="Disordered" evidence="1">
    <location>
        <begin position="552"/>
        <end position="577"/>
    </location>
</feature>
<evidence type="ECO:0000313" key="7">
    <source>
        <dbReference type="Proteomes" id="UP000225740"/>
    </source>
</evidence>
<keyword evidence="2" id="KW-0732">Signal</keyword>
<accession>A0A2G1VZI6</accession>
<evidence type="ECO:0000259" key="3">
    <source>
        <dbReference type="Pfam" id="PF07619"/>
    </source>
</evidence>
<feature type="compositionally biased region" description="Basic and acidic residues" evidence="1">
    <location>
        <begin position="552"/>
        <end position="565"/>
    </location>
</feature>
<keyword evidence="7" id="KW-1185">Reference proteome</keyword>
<evidence type="ECO:0000259" key="4">
    <source>
        <dbReference type="Pfam" id="PF07622"/>
    </source>
</evidence>
<gene>
    <name evidence="6" type="ORF">CEE69_27085</name>
</gene>
<dbReference type="OrthoDB" id="230384at2"/>
<feature type="signal peptide" evidence="2">
    <location>
        <begin position="1"/>
        <end position="33"/>
    </location>
</feature>
<sequence length="1115" mass="123636">MHAVFPWQCPSQTSRTFLMAVFLAASWVGVATAQDKNQNFNAVRRSDLTAFGEIFGEQTFIESGIVICRNASMLSPSDRYEYLLSWVTPTISHPGFRVTADFSAAGAPNWVRASDRDGAEYSEHPTIVSPAVDLIRLARQLESSDALRRRITNCPATSPRMKRNQLTLLALIAMQQGDAARAEQHLEHLVEAVRTDESISDEIGYETLLLADEAARSNPSSLAVRELVLFVILARQKDYVRPAWIRHLVAARAKMDGSTAEGSLGHEVSPQWYIASRERAFEHGNAFPLPSPIIGTGHYRNLWNYGDEYLFYQSPLRGSFTIDALATGFGYQEAELMVGGYWAGLVFDHEQCLTGNIREELSRHNIGRPLTDTGSYGYLRTRVDVRDGTATTSISGRTIHQQPIADSADPWVAIRTNYRIQGGVDNLRISGNPVIPDSLEMIDSEELLGWYDYFQAPGKTDHPLANWSAEIGTEIGSSVIREISDPQVTRLPNGSHDEHLLRYMRPMVENGTIEYEFWYEPGKTMAHPALGRNCFLIREDGVGLHRLTDGRFDRSELRPGNERSIDAQSGSPPPLQSNAWNQLSLSRRGDQIRLHLNGVLICESKIEPSTVPPSFGLFHFADQTSLRVRNPRWEGDWPKELPSRDAQQLAAKTESFLKWTSTNPGEEMRHRFDGSSMMTGSFAQPHGDPTRTVNATDRGLVVRQSSDAGFRGAYVAPTIEVGGDFDVIVSYDQFQCDSLLERVGSVRVRVIADSIGSDEAMIQRVEDRRNAHLIQCMKMFTTEGNQRRRYFGQVPCDGDSGRMKLSRRGDTIHYSAADGESDYFYYLGKESFVVDDLVRLGIQLGVDIEGPAGKVSGRFTEMYVRAEHLGGNTGIDEIATIQSLNQNVAQLPDSFSHDFTESPQTRTAFSHWGNSIKSDEGLKVTSPGTDDWTSAGLAFPNAIAGDFDISLEFATVKFPKPAKDQNTQVLLEVELSDKDRTQISATLTKTDENTVAAQALARMKYDGRFLYQVIGNQAIDDVNVLRVVRRGSQVFCVAGHGPGQSESIIGTMVTSQLPIDPNNVRVMLHTGGVGRTSQMIVQSIRVKAANIASVRPYGIIQSSTPVSQPEIPNEP</sequence>
<dbReference type="InterPro" id="IPR011475">
    <property type="entry name" value="DUF1583"/>
</dbReference>
<dbReference type="Pfam" id="PF07622">
    <property type="entry name" value="DUF1583"/>
    <property type="match status" value="1"/>
</dbReference>
<dbReference type="EMBL" id="NIZW01000031">
    <property type="protein sequence ID" value="PHQ32177.1"/>
    <property type="molecule type" value="Genomic_DNA"/>
</dbReference>
<dbReference type="AlphaFoldDB" id="A0A2G1VZI6"/>
<name>A0A2G1VZI6_9BACT</name>
<dbReference type="InterPro" id="IPR046518">
    <property type="entry name" value="DUF1583_N"/>
</dbReference>
<evidence type="ECO:0000313" key="6">
    <source>
        <dbReference type="EMBL" id="PHQ32177.1"/>
    </source>
</evidence>
<feature type="domain" description="DUF1583" evidence="5">
    <location>
        <begin position="493"/>
        <end position="640"/>
    </location>
</feature>
<organism evidence="6 7">
    <name type="scientific">Rhodopirellula bahusiensis</name>
    <dbReference type="NCBI Taxonomy" id="2014065"/>
    <lineage>
        <taxon>Bacteria</taxon>
        <taxon>Pseudomonadati</taxon>
        <taxon>Planctomycetota</taxon>
        <taxon>Planctomycetia</taxon>
        <taxon>Pirellulales</taxon>
        <taxon>Pirellulaceae</taxon>
        <taxon>Rhodopirellula</taxon>
    </lineage>
</organism>
<protein>
    <submittedName>
        <fullName evidence="6">FKBP-rapamycin associated protein</fullName>
    </submittedName>
</protein>
<dbReference type="Pfam" id="PF07619">
    <property type="entry name" value="DUF1581"/>
    <property type="match status" value="1"/>
</dbReference>
<dbReference type="Proteomes" id="UP000225740">
    <property type="component" value="Unassembled WGS sequence"/>
</dbReference>
<proteinExistence type="predicted"/>
<evidence type="ECO:0000259" key="5">
    <source>
        <dbReference type="Pfam" id="PF20407"/>
    </source>
</evidence>
<feature type="compositionally biased region" description="Polar residues" evidence="1">
    <location>
        <begin position="566"/>
        <end position="577"/>
    </location>
</feature>
<comment type="caution">
    <text evidence="6">The sequence shown here is derived from an EMBL/GenBank/DDBJ whole genome shotgun (WGS) entry which is preliminary data.</text>
</comment>
<feature type="domain" description="DUF1581" evidence="3">
    <location>
        <begin position="382"/>
        <end position="457"/>
    </location>
</feature>
<feature type="domain" description="DUF1583" evidence="4">
    <location>
        <begin position="647"/>
        <end position="886"/>
    </location>
</feature>
<evidence type="ECO:0000256" key="1">
    <source>
        <dbReference type="SAM" id="MobiDB-lite"/>
    </source>
</evidence>